<comment type="caution">
    <text evidence="1">The sequence shown here is derived from an EMBL/GenBank/DDBJ whole genome shotgun (WGS) entry which is preliminary data.</text>
</comment>
<sequence length="265" mass="31230">MGYIELTQQDIALQKKLLHQYHTALQKLPQGKLTYKTINGRLYYYWIDSAKKQHYIHSKNSDLIYDLKYRRFLEEATCQIEQNLHIQEKVLTRYGPYDPFSIQKRLPKAYSDLILPSNLKSKSPHYDGAEASYRPEGLTYSTSFGLYLRSKSEVIIAELMHAANIDFRYEPKVRLQTPDGHWITYRPDFEITPPLYEDIFWEHAGLLHNERYRESFFNKITTYHHNNIVMPKNLIVTMDNPDGTLDVAAIDRIIKGQLLPLFRKA</sequence>
<proteinExistence type="predicted"/>
<dbReference type="EMBL" id="QXWK01000007">
    <property type="protein sequence ID" value="NBH60862.1"/>
    <property type="molecule type" value="Genomic_DNA"/>
</dbReference>
<accession>A0A845QFU0</accession>
<gene>
    <name evidence="1" type="ORF">D0435_04200</name>
</gene>
<reference evidence="1 2" key="1">
    <citation type="submission" date="2018-08" db="EMBL/GenBank/DDBJ databases">
        <title>Murine metabolic-syndrome-specific gut microbial biobank.</title>
        <authorList>
            <person name="Liu C."/>
        </authorList>
    </citation>
    <scope>NUCLEOTIDE SEQUENCE [LARGE SCALE GENOMIC DNA]</scope>
    <source>
        <strain evidence="1 2">28</strain>
    </source>
</reference>
<protein>
    <submittedName>
        <fullName evidence="1">Uncharacterized protein</fullName>
    </submittedName>
</protein>
<dbReference type="AlphaFoldDB" id="A0A845QFU0"/>
<name>A0A845QFU0_9FIRM</name>
<dbReference type="Gene3D" id="3.40.91.30">
    <property type="match status" value="1"/>
</dbReference>
<dbReference type="Proteomes" id="UP000446866">
    <property type="component" value="Unassembled WGS sequence"/>
</dbReference>
<dbReference type="RefSeq" id="WP_160201159.1">
    <property type="nucleotide sequence ID" value="NZ_QXWK01000007.1"/>
</dbReference>
<organism evidence="1 2">
    <name type="scientific">Anaerotruncus colihominis</name>
    <dbReference type="NCBI Taxonomy" id="169435"/>
    <lineage>
        <taxon>Bacteria</taxon>
        <taxon>Bacillati</taxon>
        <taxon>Bacillota</taxon>
        <taxon>Clostridia</taxon>
        <taxon>Eubacteriales</taxon>
        <taxon>Oscillospiraceae</taxon>
        <taxon>Anaerotruncus</taxon>
    </lineage>
</organism>
<keyword evidence="2" id="KW-1185">Reference proteome</keyword>
<evidence type="ECO:0000313" key="2">
    <source>
        <dbReference type="Proteomes" id="UP000446866"/>
    </source>
</evidence>
<evidence type="ECO:0000313" key="1">
    <source>
        <dbReference type="EMBL" id="NBH60862.1"/>
    </source>
</evidence>